<dbReference type="Proteomes" id="UP000789366">
    <property type="component" value="Unassembled WGS sequence"/>
</dbReference>
<keyword evidence="2" id="KW-1185">Reference proteome</keyword>
<proteinExistence type="predicted"/>
<evidence type="ECO:0000313" key="1">
    <source>
        <dbReference type="EMBL" id="CAG8595095.1"/>
    </source>
</evidence>
<comment type="caution">
    <text evidence="1">The sequence shown here is derived from an EMBL/GenBank/DDBJ whole genome shotgun (WGS) entry which is preliminary data.</text>
</comment>
<feature type="non-terminal residue" evidence="1">
    <location>
        <position position="1"/>
    </location>
</feature>
<gene>
    <name evidence="1" type="ORF">SPELUC_LOCUS6897</name>
</gene>
<protein>
    <submittedName>
        <fullName evidence="1">14510_t:CDS:1</fullName>
    </submittedName>
</protein>
<organism evidence="1 2">
    <name type="scientific">Cetraspora pellucida</name>
    <dbReference type="NCBI Taxonomy" id="1433469"/>
    <lineage>
        <taxon>Eukaryota</taxon>
        <taxon>Fungi</taxon>
        <taxon>Fungi incertae sedis</taxon>
        <taxon>Mucoromycota</taxon>
        <taxon>Glomeromycotina</taxon>
        <taxon>Glomeromycetes</taxon>
        <taxon>Diversisporales</taxon>
        <taxon>Gigasporaceae</taxon>
        <taxon>Cetraspora</taxon>
    </lineage>
</organism>
<reference evidence="1" key="1">
    <citation type="submission" date="2021-06" db="EMBL/GenBank/DDBJ databases">
        <authorList>
            <person name="Kallberg Y."/>
            <person name="Tangrot J."/>
            <person name="Rosling A."/>
        </authorList>
    </citation>
    <scope>NUCLEOTIDE SEQUENCE</scope>
    <source>
        <strain evidence="1">28 12/20/2015</strain>
    </source>
</reference>
<dbReference type="EMBL" id="CAJVPW010008590">
    <property type="protein sequence ID" value="CAG8595095.1"/>
    <property type="molecule type" value="Genomic_DNA"/>
</dbReference>
<evidence type="ECO:0000313" key="2">
    <source>
        <dbReference type="Proteomes" id="UP000789366"/>
    </source>
</evidence>
<name>A0ACA9MJ98_9GLOM</name>
<sequence>LCEAKIKITHIVSTQSVRVECFQNTSNHTHPIEDSDLIKMPEIIQQIVAQEANKPYTSPNIVTTVKVKIELVKY</sequence>
<accession>A0ACA9MJ98</accession>